<evidence type="ECO:0000313" key="7">
    <source>
        <dbReference type="EMBL" id="EHO62554.1"/>
    </source>
</evidence>
<dbReference type="Gene3D" id="3.40.50.300">
    <property type="entry name" value="P-loop containing nucleotide triphosphate hydrolases"/>
    <property type="match status" value="1"/>
</dbReference>
<dbReference type="InterPro" id="IPR049730">
    <property type="entry name" value="SNF2/RAD54-like_C"/>
</dbReference>
<gene>
    <name evidence="7" type="ORF">HMPREF9453_01514</name>
</gene>
<dbReference type="HOGENOM" id="CLU_008466_2_0_9"/>
<keyword evidence="1" id="KW-0547">Nucleotide-binding</keyword>
<comment type="caution">
    <text evidence="7">The sequence shown here is derived from an EMBL/GenBank/DDBJ whole genome shotgun (WGS) entry which is preliminary data.</text>
</comment>
<dbReference type="PANTHER" id="PTHR45766:SF6">
    <property type="entry name" value="SWI_SNF-RELATED MATRIX-ASSOCIATED ACTIN-DEPENDENT REGULATOR OF CHROMATIN SUBFAMILY A-LIKE PROTEIN 1"/>
    <property type="match status" value="1"/>
</dbReference>
<keyword evidence="3" id="KW-0347">Helicase</keyword>
<dbReference type="RefSeq" id="WP_008860008.1">
    <property type="nucleotide sequence ID" value="NZ_JH591188.1"/>
</dbReference>
<feature type="domain" description="Helicase ATP-binding" evidence="5">
    <location>
        <begin position="256"/>
        <end position="417"/>
    </location>
</feature>
<dbReference type="OrthoDB" id="9814088at2"/>
<evidence type="ECO:0000256" key="2">
    <source>
        <dbReference type="ARBA" id="ARBA00022801"/>
    </source>
</evidence>
<keyword evidence="4" id="KW-0067">ATP-binding</keyword>
<dbReference type="GO" id="GO:0004386">
    <property type="term" value="F:helicase activity"/>
    <property type="evidence" value="ECO:0007669"/>
    <property type="project" value="UniProtKB-KW"/>
</dbReference>
<evidence type="ECO:0000259" key="6">
    <source>
        <dbReference type="PROSITE" id="PS51194"/>
    </source>
</evidence>
<dbReference type="GO" id="GO:0006281">
    <property type="term" value="P:DNA repair"/>
    <property type="evidence" value="ECO:0007669"/>
    <property type="project" value="TreeGrafter"/>
</dbReference>
<proteinExistence type="predicted"/>
<dbReference type="Gene3D" id="3.40.50.10810">
    <property type="entry name" value="Tandem AAA-ATPase domain"/>
    <property type="match status" value="1"/>
</dbReference>
<evidence type="ECO:0000313" key="8">
    <source>
        <dbReference type="Proteomes" id="UP000003277"/>
    </source>
</evidence>
<dbReference type="eggNOG" id="COG0553">
    <property type="taxonomic scope" value="Bacteria"/>
</dbReference>
<dbReference type="CDD" id="cd18011">
    <property type="entry name" value="DEXDc_RapA"/>
    <property type="match status" value="1"/>
</dbReference>
<dbReference type="PANTHER" id="PTHR45766">
    <property type="entry name" value="DNA ANNEALING HELICASE AND ENDONUCLEASE ZRANB3 FAMILY MEMBER"/>
    <property type="match status" value="1"/>
</dbReference>
<evidence type="ECO:0000256" key="1">
    <source>
        <dbReference type="ARBA" id="ARBA00022741"/>
    </source>
</evidence>
<dbReference type="SUPFAM" id="SSF52540">
    <property type="entry name" value="P-loop containing nucleoside triphosphate hydrolases"/>
    <property type="match status" value="2"/>
</dbReference>
<keyword evidence="2" id="KW-0378">Hydrolase</keyword>
<dbReference type="SMART" id="SM00487">
    <property type="entry name" value="DEXDc"/>
    <property type="match status" value="1"/>
</dbReference>
<dbReference type="InterPro" id="IPR027417">
    <property type="entry name" value="P-loop_NTPase"/>
</dbReference>
<evidence type="ECO:0000259" key="5">
    <source>
        <dbReference type="PROSITE" id="PS51192"/>
    </source>
</evidence>
<dbReference type="PROSITE" id="PS51192">
    <property type="entry name" value="HELICASE_ATP_BIND_1"/>
    <property type="match status" value="1"/>
</dbReference>
<dbReference type="Proteomes" id="UP000003277">
    <property type="component" value="Unassembled WGS sequence"/>
</dbReference>
<dbReference type="EMBL" id="ADLT01000050">
    <property type="protein sequence ID" value="EHO62554.1"/>
    <property type="molecule type" value="Genomic_DNA"/>
</dbReference>
<feature type="domain" description="Helicase C-terminal" evidence="6">
    <location>
        <begin position="680"/>
        <end position="870"/>
    </location>
</feature>
<dbReference type="InterPro" id="IPR001650">
    <property type="entry name" value="Helicase_C-like"/>
</dbReference>
<name>H1D1M6_9FIRM</name>
<dbReference type="Pfam" id="PF00271">
    <property type="entry name" value="Helicase_C"/>
    <property type="match status" value="1"/>
</dbReference>
<organism evidence="7 8">
    <name type="scientific">Dialister succinatiphilus YIT 11850</name>
    <dbReference type="NCBI Taxonomy" id="742743"/>
    <lineage>
        <taxon>Bacteria</taxon>
        <taxon>Bacillati</taxon>
        <taxon>Bacillota</taxon>
        <taxon>Negativicutes</taxon>
        <taxon>Veillonellales</taxon>
        <taxon>Veillonellaceae</taxon>
        <taxon>Dialister</taxon>
    </lineage>
</organism>
<dbReference type="InterPro" id="IPR038718">
    <property type="entry name" value="SNF2-like_sf"/>
</dbReference>
<evidence type="ECO:0000256" key="4">
    <source>
        <dbReference type="ARBA" id="ARBA00022840"/>
    </source>
</evidence>
<sequence length="1083" mass="123154">MQSPKILDNKNNGRVIDEIRKWLGKDTKLSIVSSYFTIYSFYALKKELSSIREARMILTDSSFAVSEKDMTEAKALRRNLIGGDTDEKEMLDSLTQSYIARECAKWVERKLSVRGFREDNPAALHILLAENGEDSSVVQGTVDMTSGGLGTVSSARTDANVAMYGEVYTRQFLSMFDQIWEDKSRVADIKKHILDTLQMLYEDQPPQFIYAITLYQIFKDYLDEIMDDRFTRTGFYHSVIWNKLYSFQKDGAKGIISKLEKYNGCILADSVGLGKTFTALAVIKYYELRNNRVLVLAPKRLRDNWTIYTQNDVRNVLVQDRFNYDVLNHTDLSRTSGMSGDIDLAGMNWGNYDLVVIDESHNFRNNVPTKGHITRYQRLMNDIIKAGVKTKVLMLSATPVNNRMNDIKNQIAFITEGNDRALQDRGINSIENVLRLAQTVFNQWNKTQDTDKSTDSFVSLMSARDPSYFRLLDILTIARSRKHISKYYDSTEIGTFPKRLAPINLYPGIDRKKQFPDIKNINTEIRGLTLAVYSPMAYLKLSKLTEYASRYDTKVNKGKSRFTQLDREQQLIGLIRVGMLKRMESSIHSFADTVRRIIDKIDQALDMMQKQKGAFDPSIHIGDFDEDDSALETLAWGSSVKVLFQDIDALRWIPDLQEDRKKLARILSLAEQVTPERDEKLEALTNIIREKTIHPINRGNKKIIIFTAFADTANYLYDNLLPLSQSLGLHQAVIVGSGKNRTSIKLLGKSVGRTDMSTLLTLFSPISKEASSTMPDVSDRIDLLIATDCISEGQNLQDCDYLINYDIHWNPVRIIQRFGRIDRIGSRNKAIQLVNFWPMENLEEYISLEKRVRGRMVLLDVSATGEENVIEENSGEEMHDLEYRRTQLEQLKHQVLDLEDISGSISITDLTFNDFRMDLAGFMKEDGKALETAPRGLHAVIGVTSDTGIAPGAIFLLKDERDKSKEKGMNPFTPHILLYVTDDGKVQWDVPNSKKALDLMKRLCHSAVKPDEEALKKWNLETKEGRVMDHYASLLKQAYAQASGFKEEEGMASLFSRGGLRISGGSRESAGFALEAFLILEAV</sequence>
<dbReference type="PATRIC" id="fig|742743.3.peg.1554"/>
<dbReference type="InterPro" id="IPR000330">
    <property type="entry name" value="SNF2_N"/>
</dbReference>
<accession>H1D1M6</accession>
<dbReference type="GO" id="GO:0016787">
    <property type="term" value="F:hydrolase activity"/>
    <property type="evidence" value="ECO:0007669"/>
    <property type="project" value="UniProtKB-KW"/>
</dbReference>
<dbReference type="Pfam" id="PF00176">
    <property type="entry name" value="SNF2-rel_dom"/>
    <property type="match status" value="1"/>
</dbReference>
<dbReference type="InterPro" id="IPR014001">
    <property type="entry name" value="Helicase_ATP-bd"/>
</dbReference>
<dbReference type="GO" id="GO:0005524">
    <property type="term" value="F:ATP binding"/>
    <property type="evidence" value="ECO:0007669"/>
    <property type="project" value="UniProtKB-KW"/>
</dbReference>
<keyword evidence="8" id="KW-1185">Reference proteome</keyword>
<dbReference type="PROSITE" id="PS51194">
    <property type="entry name" value="HELICASE_CTER"/>
    <property type="match status" value="1"/>
</dbReference>
<dbReference type="AlphaFoldDB" id="H1D1M6"/>
<protein>
    <recommendedName>
        <fullName evidence="9">Helicase C-terminal domain-containing protein</fullName>
    </recommendedName>
</protein>
<dbReference type="STRING" id="742743.HMPREF9453_01514"/>
<dbReference type="SMART" id="SM00490">
    <property type="entry name" value="HELICc"/>
    <property type="match status" value="1"/>
</dbReference>
<dbReference type="InterPro" id="IPR057342">
    <property type="entry name" value="DEXDc_RapA"/>
</dbReference>
<dbReference type="GO" id="GO:0031297">
    <property type="term" value="P:replication fork processing"/>
    <property type="evidence" value="ECO:0007669"/>
    <property type="project" value="TreeGrafter"/>
</dbReference>
<evidence type="ECO:0000256" key="3">
    <source>
        <dbReference type="ARBA" id="ARBA00022806"/>
    </source>
</evidence>
<dbReference type="CDD" id="cd18793">
    <property type="entry name" value="SF2_C_SNF"/>
    <property type="match status" value="1"/>
</dbReference>
<reference evidence="7 8" key="1">
    <citation type="submission" date="2011-11" db="EMBL/GenBank/DDBJ databases">
        <title>The Genome Sequence of Dialister succinatiphilus YIT 11850.</title>
        <authorList>
            <consortium name="The Broad Institute Genome Sequencing Platform"/>
            <person name="Earl A."/>
            <person name="Ward D."/>
            <person name="Feldgarden M."/>
            <person name="Gevers D."/>
            <person name="Morotomi M."/>
            <person name="Young S.K."/>
            <person name="Zeng Q."/>
            <person name="Gargeya S."/>
            <person name="Fitzgerald M."/>
            <person name="Haas B."/>
            <person name="Abouelleil A."/>
            <person name="Alvarado L."/>
            <person name="Arachchi H.M."/>
            <person name="Berlin A."/>
            <person name="Brown A."/>
            <person name="Chapman S.B."/>
            <person name="Dunbar C."/>
            <person name="Gearin G."/>
            <person name="Goldberg J."/>
            <person name="Griggs A."/>
            <person name="Gujja S."/>
            <person name="Heiman D."/>
            <person name="Howarth C."/>
            <person name="Lui A."/>
            <person name="MacDonald P.J.P."/>
            <person name="Montmayeur A."/>
            <person name="Murphy C."/>
            <person name="Neiman D."/>
            <person name="Pearson M."/>
            <person name="Priest M."/>
            <person name="Roberts A."/>
            <person name="Saif S."/>
            <person name="Shea T."/>
            <person name="Sisk P."/>
            <person name="Stolte C."/>
            <person name="Sykes S."/>
            <person name="Wortman J."/>
            <person name="Nusbaum C."/>
            <person name="Birren B."/>
        </authorList>
    </citation>
    <scope>NUCLEOTIDE SEQUENCE [LARGE SCALE GENOMIC DNA]</scope>
    <source>
        <strain evidence="7 8">YIT 11850</strain>
    </source>
</reference>
<evidence type="ECO:0008006" key="9">
    <source>
        <dbReference type="Google" id="ProtNLM"/>
    </source>
</evidence>